<dbReference type="PANTHER" id="PTHR30417">
    <property type="entry name" value="N-ACETYLMURAMOYL-L-ALANINE AMIDASE AMID"/>
    <property type="match status" value="1"/>
</dbReference>
<proteinExistence type="predicted"/>
<dbReference type="CDD" id="cd06583">
    <property type="entry name" value="PGRP"/>
    <property type="match status" value="1"/>
</dbReference>
<evidence type="ECO:0000256" key="4">
    <source>
        <dbReference type="ARBA" id="ARBA00023316"/>
    </source>
</evidence>
<evidence type="ECO:0000256" key="1">
    <source>
        <dbReference type="ARBA" id="ARBA00001561"/>
    </source>
</evidence>
<dbReference type="Proteomes" id="UP000249375">
    <property type="component" value="Chromosome"/>
</dbReference>
<evidence type="ECO:0000313" key="8">
    <source>
        <dbReference type="Proteomes" id="UP000249375"/>
    </source>
</evidence>
<evidence type="ECO:0000256" key="2">
    <source>
        <dbReference type="ARBA" id="ARBA00011901"/>
    </source>
</evidence>
<comment type="catalytic activity">
    <reaction evidence="1">
        <text>Hydrolyzes the link between N-acetylmuramoyl residues and L-amino acid residues in certain cell-wall glycopeptides.</text>
        <dbReference type="EC" id="3.5.1.28"/>
    </reaction>
</comment>
<dbReference type="GO" id="GO:0071555">
    <property type="term" value="P:cell wall organization"/>
    <property type="evidence" value="ECO:0007669"/>
    <property type="project" value="UniProtKB-KW"/>
</dbReference>
<dbReference type="OrthoDB" id="9794842at2"/>
<organism evidence="7 8">
    <name type="scientific">Pseudoprevotella muciniphila</name>
    <dbReference type="NCBI Taxonomy" id="2133944"/>
    <lineage>
        <taxon>Bacteria</taxon>
        <taxon>Pseudomonadati</taxon>
        <taxon>Bacteroidota</taxon>
        <taxon>Bacteroidia</taxon>
        <taxon>Bacteroidales</taxon>
        <taxon>Prevotellaceae</taxon>
        <taxon>Pseudoprevotella</taxon>
    </lineage>
</organism>
<feature type="chain" id="PRO_5024438870" description="N-acetylmuramoyl-L-alanine amidase" evidence="5">
    <location>
        <begin position="28"/>
        <end position="245"/>
    </location>
</feature>
<dbReference type="SMART" id="SM00644">
    <property type="entry name" value="Ami_2"/>
    <property type="match status" value="1"/>
</dbReference>
<feature type="domain" description="N-acetylmuramoyl-L-alanine amidase" evidence="6">
    <location>
        <begin position="70"/>
        <end position="206"/>
    </location>
</feature>
<keyword evidence="3" id="KW-0378">Hydrolase</keyword>
<name>A0A5P8E7K2_9BACT</name>
<protein>
    <recommendedName>
        <fullName evidence="2">N-acetylmuramoyl-L-alanine amidase</fullName>
        <ecNumber evidence="2">3.5.1.28</ecNumber>
    </recommendedName>
</protein>
<evidence type="ECO:0000313" key="7">
    <source>
        <dbReference type="EMBL" id="QFQ12926.1"/>
    </source>
</evidence>
<dbReference type="SUPFAM" id="SSF55846">
    <property type="entry name" value="N-acetylmuramoyl-L-alanine amidase-like"/>
    <property type="match status" value="1"/>
</dbReference>
<dbReference type="EMBL" id="CP033459">
    <property type="protein sequence ID" value="QFQ12926.1"/>
    <property type="molecule type" value="Genomic_DNA"/>
</dbReference>
<dbReference type="AlphaFoldDB" id="A0A5P8E7K2"/>
<reference evidence="7 8" key="1">
    <citation type="submission" date="2018-11" db="EMBL/GenBank/DDBJ databases">
        <authorList>
            <person name="Na S.W."/>
            <person name="Baik M."/>
        </authorList>
    </citation>
    <scope>NUCLEOTIDE SEQUENCE [LARGE SCALE GENOMIC DNA]</scope>
    <source>
        <strain evidence="7 8">E39</strain>
    </source>
</reference>
<dbReference type="GO" id="GO:0009253">
    <property type="term" value="P:peptidoglycan catabolic process"/>
    <property type="evidence" value="ECO:0007669"/>
    <property type="project" value="InterPro"/>
</dbReference>
<dbReference type="GO" id="GO:0009254">
    <property type="term" value="P:peptidoglycan turnover"/>
    <property type="evidence" value="ECO:0007669"/>
    <property type="project" value="TreeGrafter"/>
</dbReference>
<dbReference type="GO" id="GO:0008745">
    <property type="term" value="F:N-acetylmuramoyl-L-alanine amidase activity"/>
    <property type="evidence" value="ECO:0007669"/>
    <property type="project" value="UniProtKB-EC"/>
</dbReference>
<dbReference type="Pfam" id="PF01510">
    <property type="entry name" value="Amidase_2"/>
    <property type="match status" value="1"/>
</dbReference>
<dbReference type="Gene3D" id="3.40.80.10">
    <property type="entry name" value="Peptidoglycan recognition protein-like"/>
    <property type="match status" value="1"/>
</dbReference>
<evidence type="ECO:0000256" key="5">
    <source>
        <dbReference type="SAM" id="SignalP"/>
    </source>
</evidence>
<dbReference type="EC" id="3.5.1.28" evidence="2"/>
<dbReference type="InterPro" id="IPR036505">
    <property type="entry name" value="Amidase/PGRP_sf"/>
</dbReference>
<keyword evidence="8" id="KW-1185">Reference proteome</keyword>
<evidence type="ECO:0000259" key="6">
    <source>
        <dbReference type="SMART" id="SM00644"/>
    </source>
</evidence>
<feature type="signal peptide" evidence="5">
    <location>
        <begin position="1"/>
        <end position="27"/>
    </location>
</feature>
<dbReference type="KEGG" id="alq:C7Y71_007780"/>
<keyword evidence="4" id="KW-0961">Cell wall biogenesis/degradation</keyword>
<sequence length="245" mass="27733">MNQRKVLFFIPFSVLVLALSFCNTACANTNETPRQSNDTIIVPIVATDEVGEVKTDSQCIEIKDITNEVSYGHNPEAKPNVDVIVLHSCYHADSPDTFSIEGVIKQFIQYDVASHYLIARDGLILRLVSEDHVAWHAGKSALPTTKRTGLNATSIGIETICSKWNGPTEEQYTALAGLVNDICERYEINYIVSHEDIAPTRRSDPWCFNWNRFKAKLSEKALFAISKRDRFPKPKLTEKQRRTRM</sequence>
<evidence type="ECO:0000256" key="3">
    <source>
        <dbReference type="ARBA" id="ARBA00022801"/>
    </source>
</evidence>
<accession>A0A5P8E7K2</accession>
<dbReference type="InterPro" id="IPR051206">
    <property type="entry name" value="NAMLAA_amidase_2"/>
</dbReference>
<gene>
    <name evidence="7" type="ORF">C7Y71_007780</name>
</gene>
<dbReference type="InterPro" id="IPR002502">
    <property type="entry name" value="Amidase_domain"/>
</dbReference>
<dbReference type="PANTHER" id="PTHR30417:SF1">
    <property type="entry name" value="N-ACETYLMURAMOYL-L-ALANINE AMIDASE AMID"/>
    <property type="match status" value="1"/>
</dbReference>
<keyword evidence="5" id="KW-0732">Signal</keyword>